<feature type="region of interest" description="Disordered" evidence="10">
    <location>
        <begin position="164"/>
        <end position="189"/>
    </location>
</feature>
<feature type="region of interest" description="Disordered" evidence="10">
    <location>
        <begin position="698"/>
        <end position="738"/>
    </location>
</feature>
<keyword evidence="4" id="KW-0238">DNA-binding</keyword>
<reference evidence="12 13" key="1">
    <citation type="submission" date="2019-07" db="EMBL/GenBank/DDBJ databases">
        <authorList>
            <person name="Friedrich A."/>
            <person name="Schacherer J."/>
        </authorList>
    </citation>
    <scope>NUCLEOTIDE SEQUENCE [LARGE SCALE GENOMIC DNA]</scope>
</reference>
<sequence length="738" mass="81870">MANKKSSSSKAETLNPLAESSNGKLFGVNGEKAVFPTTPIIDNSALNDTNSVDVLPASNLSLNNSIVNDAFPSDAAVDSLLLDGTTNLNPNVPLSNIHANQQARVSASNGSGQPIITTPSSIASTPGSKLLNPDPTTDVLLYGNNNNINNTNSYTLSRFNSMTDDAPAAKHSRKKSRSSKSSKKSSKSLVGGITDSRFEVGPKEYFGSYSSHPRSLAVKKIKGKKGTSAPKRPAFVMKLWNMVNDKSNSKYISWMSDGKAFQVNDRESFMKYVLPKYFKHNNFASFVRQLNMYGWHKIQDVNSGSLLQGDEVWQFENPNFVRGREDLLDRIVRNKPTKETEEDELDINALLAQLESMRKSQKLIEEDLRRVREDNEMLWKENYLARERHKAQSETLNKILRFLATVYGSNSAKFLDHMNGPGSPEALNYPEKPSSALQTQDVYNYNYGPQVYRPRSNTASNGRLLISNEAYSSKAPSATSIKDMSQAMARDAKASQEAQEIQEIHRGPENRNDPYLNDTLLPQSPALANSPKGFFPELVHTPQIKYQPLAINQSQTNNRGDLFGADSFNDVQQQIPQQNLQHQQHRHQHQHQHQQAGRSDSVISRPEELMGNIHNQLNKNQGTLKQVNDWITKLSGKPSEEVLSGSQDELNDLLMPQSLEMNDNAGDLNVPDVATSNGNDNSEITSNRINELYDEIEDNLKDSPSNVSQIGGPRSTNGHKRKGSSTGIPSSGSKKQKL</sequence>
<evidence type="ECO:0000256" key="6">
    <source>
        <dbReference type="ARBA" id="ARBA00023242"/>
    </source>
</evidence>
<keyword evidence="5" id="KW-0804">Transcription</keyword>
<feature type="region of interest" description="Disordered" evidence="10">
    <location>
        <begin position="1"/>
        <end position="21"/>
    </location>
</feature>
<evidence type="ECO:0000256" key="3">
    <source>
        <dbReference type="ARBA" id="ARBA00023015"/>
    </source>
</evidence>
<dbReference type="SUPFAM" id="SSF46785">
    <property type="entry name" value="Winged helix' DNA-binding domain"/>
    <property type="match status" value="1"/>
</dbReference>
<feature type="region of interest" description="Disordered" evidence="10">
    <location>
        <begin position="475"/>
        <end position="534"/>
    </location>
</feature>
<evidence type="ECO:0000256" key="8">
    <source>
        <dbReference type="ARBA" id="ARBA00084017"/>
    </source>
</evidence>
<feature type="region of interest" description="Disordered" evidence="10">
    <location>
        <begin position="577"/>
        <end position="601"/>
    </location>
</feature>
<evidence type="ECO:0000256" key="5">
    <source>
        <dbReference type="ARBA" id="ARBA00023163"/>
    </source>
</evidence>
<dbReference type="EMBL" id="CABFWN010000005">
    <property type="protein sequence ID" value="VUG19565.1"/>
    <property type="molecule type" value="Genomic_DNA"/>
</dbReference>
<dbReference type="InterPro" id="IPR036388">
    <property type="entry name" value="WH-like_DNA-bd_sf"/>
</dbReference>
<keyword evidence="3" id="KW-0805">Transcription regulation</keyword>
<dbReference type="PROSITE" id="PS00434">
    <property type="entry name" value="HSF_DOMAIN"/>
    <property type="match status" value="1"/>
</dbReference>
<dbReference type="GO" id="GO:0005634">
    <property type="term" value="C:nucleus"/>
    <property type="evidence" value="ECO:0007669"/>
    <property type="project" value="UniProtKB-SubCell"/>
</dbReference>
<dbReference type="PANTHER" id="PTHR10015">
    <property type="entry name" value="HEAT SHOCK TRANSCRIPTION FACTOR"/>
    <property type="match status" value="1"/>
</dbReference>
<protein>
    <recommendedName>
        <fullName evidence="7">Heat shock transcription factor</fullName>
    </recommendedName>
    <alternativeName>
        <fullName evidence="8">Heat shock factor protein</fullName>
    </alternativeName>
</protein>
<dbReference type="Gene3D" id="1.10.10.10">
    <property type="entry name" value="Winged helix-like DNA-binding domain superfamily/Winged helix DNA-binding domain"/>
    <property type="match status" value="1"/>
</dbReference>
<dbReference type="PANTHER" id="PTHR10015:SF427">
    <property type="entry name" value="HEAT SHOCK FACTOR PROTEIN"/>
    <property type="match status" value="1"/>
</dbReference>
<feature type="domain" description="HSF-type DNA-binding" evidence="11">
    <location>
        <begin position="274"/>
        <end position="298"/>
    </location>
</feature>
<feature type="region of interest" description="Disordered" evidence="10">
    <location>
        <begin position="107"/>
        <end position="136"/>
    </location>
</feature>
<dbReference type="AlphaFoldDB" id="A0A7D9H6F0"/>
<accession>A0A7D9H6F0</accession>
<feature type="compositionally biased region" description="Basic residues" evidence="10">
    <location>
        <begin position="170"/>
        <end position="186"/>
    </location>
</feature>
<dbReference type="PRINTS" id="PR00056">
    <property type="entry name" value="HSFDOMAIN"/>
</dbReference>
<evidence type="ECO:0000313" key="12">
    <source>
        <dbReference type="EMBL" id="VUG19565.1"/>
    </source>
</evidence>
<evidence type="ECO:0000256" key="4">
    <source>
        <dbReference type="ARBA" id="ARBA00023125"/>
    </source>
</evidence>
<dbReference type="SMART" id="SM00415">
    <property type="entry name" value="HSF"/>
    <property type="match status" value="1"/>
</dbReference>
<organism evidence="12 13">
    <name type="scientific">Dekkera bruxellensis</name>
    <name type="common">Brettanomyces custersii</name>
    <dbReference type="NCBI Taxonomy" id="5007"/>
    <lineage>
        <taxon>Eukaryota</taxon>
        <taxon>Fungi</taxon>
        <taxon>Dikarya</taxon>
        <taxon>Ascomycota</taxon>
        <taxon>Saccharomycotina</taxon>
        <taxon>Pichiomycetes</taxon>
        <taxon>Pichiales</taxon>
        <taxon>Pichiaceae</taxon>
        <taxon>Brettanomyces</taxon>
    </lineage>
</organism>
<gene>
    <name evidence="12" type="ORF">DEBR0S5_06040G</name>
</gene>
<feature type="compositionally biased region" description="Polar residues" evidence="10">
    <location>
        <begin position="724"/>
        <end position="738"/>
    </location>
</feature>
<evidence type="ECO:0000259" key="11">
    <source>
        <dbReference type="PROSITE" id="PS00434"/>
    </source>
</evidence>
<feature type="region of interest" description="Disordered" evidence="10">
    <location>
        <begin position="661"/>
        <end position="685"/>
    </location>
</feature>
<keyword evidence="6" id="KW-0539">Nucleus</keyword>
<dbReference type="GO" id="GO:0043565">
    <property type="term" value="F:sequence-specific DNA binding"/>
    <property type="evidence" value="ECO:0007669"/>
    <property type="project" value="InterPro"/>
</dbReference>
<evidence type="ECO:0000256" key="7">
    <source>
        <dbReference type="ARBA" id="ARBA00068818"/>
    </source>
</evidence>
<dbReference type="InterPro" id="IPR036390">
    <property type="entry name" value="WH_DNA-bd_sf"/>
</dbReference>
<dbReference type="Pfam" id="PF00447">
    <property type="entry name" value="HSF_DNA-bind"/>
    <property type="match status" value="1"/>
</dbReference>
<dbReference type="InterPro" id="IPR000232">
    <property type="entry name" value="HSF_DNA-bd"/>
</dbReference>
<dbReference type="Proteomes" id="UP000478008">
    <property type="component" value="Unassembled WGS sequence"/>
</dbReference>
<dbReference type="GO" id="GO:0003700">
    <property type="term" value="F:DNA-binding transcription factor activity"/>
    <property type="evidence" value="ECO:0007669"/>
    <property type="project" value="InterPro"/>
</dbReference>
<evidence type="ECO:0000256" key="9">
    <source>
        <dbReference type="RuleBase" id="RU004020"/>
    </source>
</evidence>
<feature type="compositionally biased region" description="Polar residues" evidence="10">
    <location>
        <begin position="107"/>
        <end position="127"/>
    </location>
</feature>
<comment type="subcellular location">
    <subcellularLocation>
        <location evidence="1">Nucleus</location>
    </subcellularLocation>
</comment>
<feature type="compositionally biased region" description="Basic residues" evidence="10">
    <location>
        <begin position="583"/>
        <end position="592"/>
    </location>
</feature>
<evidence type="ECO:0000256" key="10">
    <source>
        <dbReference type="SAM" id="MobiDB-lite"/>
    </source>
</evidence>
<keyword evidence="13" id="KW-1185">Reference proteome</keyword>
<comment type="similarity">
    <text evidence="2 9">Belongs to the HSF family.</text>
</comment>
<evidence type="ECO:0000313" key="13">
    <source>
        <dbReference type="Proteomes" id="UP000478008"/>
    </source>
</evidence>
<dbReference type="FunFam" id="1.10.10.10:FF:000027">
    <property type="entry name" value="Heat shock transcription factor 1"/>
    <property type="match status" value="1"/>
</dbReference>
<proteinExistence type="inferred from homology"/>
<evidence type="ECO:0000256" key="2">
    <source>
        <dbReference type="ARBA" id="ARBA00006403"/>
    </source>
</evidence>
<feature type="compositionally biased region" description="Basic and acidic residues" evidence="10">
    <location>
        <begin position="502"/>
        <end position="512"/>
    </location>
</feature>
<feature type="compositionally biased region" description="Polar residues" evidence="10">
    <location>
        <begin position="674"/>
        <end position="685"/>
    </location>
</feature>
<name>A0A7D9H6F0_DEKBR</name>
<evidence type="ECO:0000256" key="1">
    <source>
        <dbReference type="ARBA" id="ARBA00004123"/>
    </source>
</evidence>